<dbReference type="EMBL" id="SWMS01000001">
    <property type="protein sequence ID" value="TKG73579.1"/>
    <property type="molecule type" value="Genomic_DNA"/>
</dbReference>
<evidence type="ECO:0000313" key="1">
    <source>
        <dbReference type="EMBL" id="TKG73579.1"/>
    </source>
</evidence>
<keyword evidence="2" id="KW-1185">Reference proteome</keyword>
<organism evidence="1 2">
    <name type="scientific">Prauserella endophytica</name>
    <dbReference type="NCBI Taxonomy" id="1592324"/>
    <lineage>
        <taxon>Bacteria</taxon>
        <taxon>Bacillati</taxon>
        <taxon>Actinomycetota</taxon>
        <taxon>Actinomycetes</taxon>
        <taxon>Pseudonocardiales</taxon>
        <taxon>Pseudonocardiaceae</taxon>
        <taxon>Prauserella</taxon>
        <taxon>Prauserella coralliicola group</taxon>
    </lineage>
</organism>
<sequence length="137" mass="15708">MDSATDRSARRWLGRMGEELQSGWQALAQPALRRLFDQHLDAVADTLRDEEQLIERAVPTTQLVLIAGHAYDIRRQALREGWQPPSTEADWTSDEWYGLRLLACYELASREPRGPRPARRHSDWFSIVGLIRGSRPG</sequence>
<reference evidence="1 2" key="1">
    <citation type="journal article" date="2015" name="Antonie Van Leeuwenhoek">
        <title>Prauserella endophytica sp. nov., an endophytic actinobacterium isolated from Tamarix taklamakanensis.</title>
        <authorList>
            <person name="Liu J.M."/>
            <person name="Habden X."/>
            <person name="Guo L."/>
            <person name="Tuo L."/>
            <person name="Jiang Z.K."/>
            <person name="Liu S.W."/>
            <person name="Liu X.F."/>
            <person name="Chen L."/>
            <person name="Li R.F."/>
            <person name="Zhang Y.Q."/>
            <person name="Sun C.H."/>
        </authorList>
    </citation>
    <scope>NUCLEOTIDE SEQUENCE [LARGE SCALE GENOMIC DNA]</scope>
    <source>
        <strain evidence="1 2">CGMCC 4.7182</strain>
    </source>
</reference>
<protein>
    <submittedName>
        <fullName evidence="1">Uncharacterized protein</fullName>
    </submittedName>
</protein>
<comment type="caution">
    <text evidence="1">The sequence shown here is derived from an EMBL/GenBank/DDBJ whole genome shotgun (WGS) entry which is preliminary data.</text>
</comment>
<evidence type="ECO:0000313" key="2">
    <source>
        <dbReference type="Proteomes" id="UP000309992"/>
    </source>
</evidence>
<dbReference type="InterPro" id="IPR045647">
    <property type="entry name" value="DUF6401"/>
</dbReference>
<dbReference type="Pfam" id="PF19939">
    <property type="entry name" value="DUF6401"/>
    <property type="match status" value="1"/>
</dbReference>
<dbReference type="RefSeq" id="WP_112266343.1">
    <property type="nucleotide sequence ID" value="NZ_SWMS01000001.1"/>
</dbReference>
<name>A0ABY2SD78_9PSEU</name>
<accession>A0ABY2SD78</accession>
<dbReference type="Proteomes" id="UP000309992">
    <property type="component" value="Unassembled WGS sequence"/>
</dbReference>
<gene>
    <name evidence="1" type="ORF">FCN18_03215</name>
</gene>
<proteinExistence type="predicted"/>